<organism evidence="6">
    <name type="scientific">Panstrongylus lignarius</name>
    <dbReference type="NCBI Taxonomy" id="156445"/>
    <lineage>
        <taxon>Eukaryota</taxon>
        <taxon>Metazoa</taxon>
        <taxon>Ecdysozoa</taxon>
        <taxon>Arthropoda</taxon>
        <taxon>Hexapoda</taxon>
        <taxon>Insecta</taxon>
        <taxon>Pterygota</taxon>
        <taxon>Neoptera</taxon>
        <taxon>Paraneoptera</taxon>
        <taxon>Hemiptera</taxon>
        <taxon>Heteroptera</taxon>
        <taxon>Panheteroptera</taxon>
        <taxon>Cimicomorpha</taxon>
        <taxon>Reduviidae</taxon>
        <taxon>Triatominae</taxon>
        <taxon>Panstrongylus</taxon>
    </lineage>
</organism>
<keyword evidence="3 5" id="KW-0732">Signal</keyword>
<evidence type="ECO:0000313" key="6">
    <source>
        <dbReference type="EMBL" id="JAW13309.1"/>
    </source>
</evidence>
<feature type="signal peptide" evidence="5">
    <location>
        <begin position="1"/>
        <end position="18"/>
    </location>
</feature>
<dbReference type="Gene3D" id="2.40.128.20">
    <property type="match status" value="1"/>
</dbReference>
<dbReference type="GO" id="GO:0005576">
    <property type="term" value="C:extracellular region"/>
    <property type="evidence" value="ECO:0007669"/>
    <property type="project" value="UniProtKB-SubCell"/>
</dbReference>
<dbReference type="Pfam" id="PF03973">
    <property type="entry name" value="Triabin"/>
    <property type="match status" value="1"/>
</dbReference>
<sequence>MKMIIAMTFLGIVVHACAEECKLEPATNDYNSDKYFKIPEVYAVYSKNGKENVCRKYQTTTNSDGTTKTLVFEDGKNGGTPSKALLECINKPKSDKPGEFDVECKLPQVTEKGGTIKIQLETSVLDTDNEKYVVLQRCSQTTGSDIVVLQTYTTGLEQGVENYFDKKGWTFNQWYSRDQVDCNNIKN</sequence>
<dbReference type="GO" id="GO:0030682">
    <property type="term" value="P:symbiont-mediated perturbation of host defenses"/>
    <property type="evidence" value="ECO:0007669"/>
    <property type="project" value="InterPro"/>
</dbReference>
<dbReference type="EMBL" id="GFTR01003117">
    <property type="protein sequence ID" value="JAW13309.1"/>
    <property type="molecule type" value="Transcribed_RNA"/>
</dbReference>
<evidence type="ECO:0000256" key="1">
    <source>
        <dbReference type="ARBA" id="ARBA00004613"/>
    </source>
</evidence>
<comment type="similarity">
    <text evidence="4">Belongs to the calycin superfamily. Triabin family.</text>
</comment>
<dbReference type="InterPro" id="IPR012674">
    <property type="entry name" value="Calycin"/>
</dbReference>
<feature type="chain" id="PRO_5012217501" evidence="5">
    <location>
        <begin position="19"/>
        <end position="187"/>
    </location>
</feature>
<dbReference type="AlphaFoldDB" id="A0A224XYZ7"/>
<proteinExistence type="inferred from homology"/>
<comment type="subcellular location">
    <subcellularLocation>
        <location evidence="1">Secreted</location>
    </subcellularLocation>
</comment>
<reference evidence="6" key="1">
    <citation type="journal article" date="2018" name="PLoS Negl. Trop. Dis.">
        <title>An insight into the salivary gland and fat body transcriptome of Panstrongylus lignarius (Hemiptera: Heteroptera), the main vector of Chagas disease in Peru.</title>
        <authorList>
            <person name="Nevoa J.C."/>
            <person name="Mendes M.T."/>
            <person name="da Silva M.V."/>
            <person name="Soares S.C."/>
            <person name="Oliveira C.J.F."/>
            <person name="Ribeiro J.M.C."/>
        </authorList>
    </citation>
    <scope>NUCLEOTIDE SEQUENCE</scope>
</reference>
<name>A0A224XYZ7_9HEMI</name>
<evidence type="ECO:0000256" key="4">
    <source>
        <dbReference type="ARBA" id="ARBA00034121"/>
    </source>
</evidence>
<dbReference type="SUPFAM" id="SSF50814">
    <property type="entry name" value="Lipocalins"/>
    <property type="match status" value="1"/>
</dbReference>
<evidence type="ECO:0000256" key="2">
    <source>
        <dbReference type="ARBA" id="ARBA00022525"/>
    </source>
</evidence>
<dbReference type="InterPro" id="IPR005657">
    <property type="entry name" value="Triabi/Procalin"/>
</dbReference>
<evidence type="ECO:0000256" key="5">
    <source>
        <dbReference type="SAM" id="SignalP"/>
    </source>
</evidence>
<accession>A0A224XYZ7</accession>
<evidence type="ECO:0000256" key="3">
    <source>
        <dbReference type="ARBA" id="ARBA00022729"/>
    </source>
</evidence>
<protein>
    <submittedName>
        <fullName evidence="6">Putative salivary lipocalin</fullName>
    </submittedName>
</protein>
<keyword evidence="2" id="KW-0964">Secreted</keyword>